<accession>A0AAD1U7D1</accession>
<reference evidence="1" key="1">
    <citation type="submission" date="2023-07" db="EMBL/GenBank/DDBJ databases">
        <authorList>
            <consortium name="AG Swart"/>
            <person name="Singh M."/>
            <person name="Singh A."/>
            <person name="Seah K."/>
            <person name="Emmerich C."/>
        </authorList>
    </citation>
    <scope>NUCLEOTIDE SEQUENCE</scope>
    <source>
        <strain evidence="1">DP1</strain>
    </source>
</reference>
<proteinExistence type="predicted"/>
<evidence type="ECO:0000313" key="2">
    <source>
        <dbReference type="Proteomes" id="UP001295684"/>
    </source>
</evidence>
<sequence length="317" mass="36212">MPGACCKKVARASYLLKPKKNTSSHSFTLKNGSRELSLEDKNQLSCHNDCMKIKNSTSIELNSRFSSGIKAKLKNKILSKKFTSRKIEDIMNKLKADAHKSKLKAPSDSKGQLYYSAIQTACNEVVKICPIVKPLLDFLRLEIIRSSGGEGKEPDKAPVEFRKSKSQANIARLIKDEKEKMVKEIHQRLEENLDLDAYNITSDDFRSATPQMKSRYNLPKLDFKKIFEWREKANVIKNNDVANCDIDDEKGLQKGSEIFFCSGDTLNFTSSREKELHEKKQNVLKLMNKNLFDIRRKELSNSVKKTVIDKDLIDSLE</sequence>
<gene>
    <name evidence="1" type="ORF">ECRASSUSDP1_LOCUS2971</name>
</gene>
<protein>
    <submittedName>
        <fullName evidence="1">Uncharacterized protein</fullName>
    </submittedName>
</protein>
<dbReference type="EMBL" id="CAMPGE010002846">
    <property type="protein sequence ID" value="CAI2361659.1"/>
    <property type="molecule type" value="Genomic_DNA"/>
</dbReference>
<comment type="caution">
    <text evidence="1">The sequence shown here is derived from an EMBL/GenBank/DDBJ whole genome shotgun (WGS) entry which is preliminary data.</text>
</comment>
<name>A0AAD1U7D1_EUPCR</name>
<dbReference type="Proteomes" id="UP001295684">
    <property type="component" value="Unassembled WGS sequence"/>
</dbReference>
<dbReference type="AlphaFoldDB" id="A0AAD1U7D1"/>
<evidence type="ECO:0000313" key="1">
    <source>
        <dbReference type="EMBL" id="CAI2361659.1"/>
    </source>
</evidence>
<keyword evidence="2" id="KW-1185">Reference proteome</keyword>
<organism evidence="1 2">
    <name type="scientific">Euplotes crassus</name>
    <dbReference type="NCBI Taxonomy" id="5936"/>
    <lineage>
        <taxon>Eukaryota</taxon>
        <taxon>Sar</taxon>
        <taxon>Alveolata</taxon>
        <taxon>Ciliophora</taxon>
        <taxon>Intramacronucleata</taxon>
        <taxon>Spirotrichea</taxon>
        <taxon>Hypotrichia</taxon>
        <taxon>Euplotida</taxon>
        <taxon>Euplotidae</taxon>
        <taxon>Moneuplotes</taxon>
    </lineage>
</organism>